<keyword evidence="8" id="KW-1185">Reference proteome</keyword>
<accession>A0A5Q2TMX5</accession>
<dbReference type="SMART" id="SM00382">
    <property type="entry name" value="AAA"/>
    <property type="match status" value="2"/>
</dbReference>
<keyword evidence="5" id="KW-1278">Translocase</keyword>
<sequence>MVTTNEDKAIQNQKEIVIQADDLGVAFSSNTRDDYKSIAIKYLSKKEKKEKKKAPKKTWPLRHINFTGYKGEVLGIVGSNGSGKTTLCKALTGILHPDEGNLQVEGKVSALFSLGMGFNKELTGRENVYLNGMMLGIRKAKIDEFFDEIHEFSELGEFIDRPMKTYSSGMKARLGFSVASHLEPEILILDEALNTGDRAFGQKAATKIRELLGQAKMVIIVTHSHRYAKRNCDRLIWLEQGEIRAIGEPEEVLKQYEATIPKVKRKPRKRLELTKTELEVKNRNVVSVEDLTIKFNNKRKSEHIALNKLNFTISEGEVVGIIGHNGAGKSTLCKVLTKILKPDEGEVVVNGETTALLSYGTGFNQQLPGIDNIYLNGMLLGLSKAVVDKHVDDIIEFSELGNKIYKPIKQYSSGMRARLGFSIAAILKPDIFIIDEALSTGDVAFKQKASEKIQEMMEQAKAVIIVSHSMKFVETVCTRAIWIEKGQVRQDGASEEVVAAYREATNRSKPKAKAKKKKKQVVKQ</sequence>
<dbReference type="KEGG" id="grc:GI584_20700"/>
<evidence type="ECO:0000256" key="1">
    <source>
        <dbReference type="ARBA" id="ARBA00005417"/>
    </source>
</evidence>
<dbReference type="InterPro" id="IPR015860">
    <property type="entry name" value="ABC_transpr_TagH-like"/>
</dbReference>
<dbReference type="Pfam" id="PF00005">
    <property type="entry name" value="ABC_tran"/>
    <property type="match status" value="2"/>
</dbReference>
<dbReference type="RefSeq" id="WP_153792480.1">
    <property type="nucleotide sequence ID" value="NZ_CP045915.1"/>
</dbReference>
<dbReference type="GO" id="GO:0016887">
    <property type="term" value="F:ATP hydrolysis activity"/>
    <property type="evidence" value="ECO:0007669"/>
    <property type="project" value="InterPro"/>
</dbReference>
<dbReference type="PANTHER" id="PTHR46743">
    <property type="entry name" value="TEICHOIC ACIDS EXPORT ATP-BINDING PROTEIN TAGH"/>
    <property type="match status" value="1"/>
</dbReference>
<dbReference type="InterPro" id="IPR027417">
    <property type="entry name" value="P-loop_NTPase"/>
</dbReference>
<keyword evidence="2" id="KW-0813">Transport</keyword>
<dbReference type="InterPro" id="IPR003439">
    <property type="entry name" value="ABC_transporter-like_ATP-bd"/>
</dbReference>
<feature type="domain" description="ABC transporter" evidence="6">
    <location>
        <begin position="286"/>
        <end position="510"/>
    </location>
</feature>
<dbReference type="SUPFAM" id="SSF52540">
    <property type="entry name" value="P-loop containing nucleoside triphosphate hydrolases"/>
    <property type="match status" value="2"/>
</dbReference>
<proteinExistence type="inferred from homology"/>
<dbReference type="InterPro" id="IPR017871">
    <property type="entry name" value="ABC_transporter-like_CS"/>
</dbReference>
<dbReference type="PROSITE" id="PS00211">
    <property type="entry name" value="ABC_TRANSPORTER_1"/>
    <property type="match status" value="2"/>
</dbReference>
<feature type="domain" description="ABC transporter" evidence="6">
    <location>
        <begin position="38"/>
        <end position="265"/>
    </location>
</feature>
<protein>
    <submittedName>
        <fullName evidence="7">ATP-binding cassette domain-containing protein</fullName>
    </submittedName>
</protein>
<dbReference type="AlphaFoldDB" id="A0A5Q2TMX5"/>
<dbReference type="Proteomes" id="UP000339690">
    <property type="component" value="Chromosome"/>
</dbReference>
<dbReference type="EMBL" id="CP045915">
    <property type="protein sequence ID" value="QGH36314.1"/>
    <property type="molecule type" value="Genomic_DNA"/>
</dbReference>
<comment type="similarity">
    <text evidence="1">Belongs to the ABC transporter superfamily.</text>
</comment>
<organism evidence="7 8">
    <name type="scientific">Gracilibacillus salitolerans</name>
    <dbReference type="NCBI Taxonomy" id="2663022"/>
    <lineage>
        <taxon>Bacteria</taxon>
        <taxon>Bacillati</taxon>
        <taxon>Bacillota</taxon>
        <taxon>Bacilli</taxon>
        <taxon>Bacillales</taxon>
        <taxon>Bacillaceae</taxon>
        <taxon>Gracilibacillus</taxon>
    </lineage>
</organism>
<dbReference type="GO" id="GO:0140359">
    <property type="term" value="F:ABC-type transporter activity"/>
    <property type="evidence" value="ECO:0007669"/>
    <property type="project" value="InterPro"/>
</dbReference>
<evidence type="ECO:0000256" key="5">
    <source>
        <dbReference type="ARBA" id="ARBA00022967"/>
    </source>
</evidence>
<evidence type="ECO:0000313" key="7">
    <source>
        <dbReference type="EMBL" id="QGH36314.1"/>
    </source>
</evidence>
<keyword evidence="3" id="KW-0547">Nucleotide-binding</keyword>
<dbReference type="InterPro" id="IPR050683">
    <property type="entry name" value="Bact_Polysacc_Export_ATP-bd"/>
</dbReference>
<keyword evidence="4 7" id="KW-0067">ATP-binding</keyword>
<evidence type="ECO:0000313" key="8">
    <source>
        <dbReference type="Proteomes" id="UP000339690"/>
    </source>
</evidence>
<reference evidence="7 8" key="1">
    <citation type="submission" date="2019-11" db="EMBL/GenBank/DDBJ databases">
        <title>Gracilibacillus salitolerans sp. nov., a moderate halophile isolated from a saline soil in northwest China.</title>
        <authorList>
            <person name="Gan L."/>
        </authorList>
    </citation>
    <scope>NUCLEOTIDE SEQUENCE [LARGE SCALE GENOMIC DNA]</scope>
    <source>
        <strain evidence="7 8">SCU50</strain>
    </source>
</reference>
<evidence type="ECO:0000259" key="6">
    <source>
        <dbReference type="PROSITE" id="PS50893"/>
    </source>
</evidence>
<dbReference type="GO" id="GO:0016020">
    <property type="term" value="C:membrane"/>
    <property type="evidence" value="ECO:0007669"/>
    <property type="project" value="InterPro"/>
</dbReference>
<evidence type="ECO:0000256" key="3">
    <source>
        <dbReference type="ARBA" id="ARBA00022741"/>
    </source>
</evidence>
<evidence type="ECO:0000256" key="4">
    <source>
        <dbReference type="ARBA" id="ARBA00022840"/>
    </source>
</evidence>
<dbReference type="InterPro" id="IPR003593">
    <property type="entry name" value="AAA+_ATPase"/>
</dbReference>
<dbReference type="PROSITE" id="PS50893">
    <property type="entry name" value="ABC_TRANSPORTER_2"/>
    <property type="match status" value="2"/>
</dbReference>
<evidence type="ECO:0000256" key="2">
    <source>
        <dbReference type="ARBA" id="ARBA00022448"/>
    </source>
</evidence>
<dbReference type="PANTHER" id="PTHR46743:SF2">
    <property type="entry name" value="TEICHOIC ACIDS EXPORT ATP-BINDING PROTEIN TAGH"/>
    <property type="match status" value="1"/>
</dbReference>
<gene>
    <name evidence="7" type="ORF">GI584_20700</name>
</gene>
<dbReference type="GO" id="GO:0005524">
    <property type="term" value="F:ATP binding"/>
    <property type="evidence" value="ECO:0007669"/>
    <property type="project" value="UniProtKB-KW"/>
</dbReference>
<dbReference type="Gene3D" id="3.40.50.300">
    <property type="entry name" value="P-loop containing nucleotide triphosphate hydrolases"/>
    <property type="match status" value="2"/>
</dbReference>
<dbReference type="CDD" id="cd03220">
    <property type="entry name" value="ABC_KpsT_Wzt"/>
    <property type="match status" value="2"/>
</dbReference>
<name>A0A5Q2TMX5_9BACI</name>